<gene>
    <name evidence="3" type="ORF">FCC1311_117032</name>
</gene>
<organism evidence="3 4">
    <name type="scientific">Hondaea fermentalgiana</name>
    <dbReference type="NCBI Taxonomy" id="2315210"/>
    <lineage>
        <taxon>Eukaryota</taxon>
        <taxon>Sar</taxon>
        <taxon>Stramenopiles</taxon>
        <taxon>Bigyra</taxon>
        <taxon>Labyrinthulomycetes</taxon>
        <taxon>Thraustochytrida</taxon>
        <taxon>Thraustochytriidae</taxon>
        <taxon>Hondaea</taxon>
    </lineage>
</organism>
<reference evidence="3 4" key="1">
    <citation type="submission" date="2017-12" db="EMBL/GenBank/DDBJ databases">
        <title>Sequencing, de novo assembly and annotation of complete genome of a new Thraustochytrid species, strain FCC1311.</title>
        <authorList>
            <person name="Sedici K."/>
            <person name="Godart F."/>
            <person name="Aiese Cigliano R."/>
            <person name="Sanseverino W."/>
            <person name="Barakat M."/>
            <person name="Ortet P."/>
            <person name="Marechal E."/>
            <person name="Cagnac O."/>
            <person name="Amato A."/>
        </authorList>
    </citation>
    <scope>NUCLEOTIDE SEQUENCE [LARGE SCALE GENOMIC DNA]</scope>
</reference>
<dbReference type="PANTHER" id="PTHR19241">
    <property type="entry name" value="ATP-BINDING CASSETTE TRANSPORTER"/>
    <property type="match status" value="1"/>
</dbReference>
<dbReference type="EMBL" id="BEYU01001475">
    <property type="protein sequence ID" value="GBG16228.1"/>
    <property type="molecule type" value="Genomic_DNA"/>
</dbReference>
<dbReference type="OrthoDB" id="77750at2759"/>
<proteinExistence type="predicted"/>
<name>A0A2R5FG39_9STRA</name>
<evidence type="ECO:0000313" key="4">
    <source>
        <dbReference type="Proteomes" id="UP000241890"/>
    </source>
</evidence>
<dbReference type="InterPro" id="IPR027417">
    <property type="entry name" value="P-loop_NTPase"/>
</dbReference>
<dbReference type="GO" id="GO:0005524">
    <property type="term" value="F:ATP binding"/>
    <property type="evidence" value="ECO:0007669"/>
    <property type="project" value="InterPro"/>
</dbReference>
<feature type="domain" description="ABC transporter" evidence="2">
    <location>
        <begin position="54"/>
        <end position="129"/>
    </location>
</feature>
<evidence type="ECO:0000259" key="2">
    <source>
        <dbReference type="Pfam" id="PF00005"/>
    </source>
</evidence>
<evidence type="ECO:0000313" key="3">
    <source>
        <dbReference type="EMBL" id="GBG16228.1"/>
    </source>
</evidence>
<dbReference type="InterPro" id="IPR003439">
    <property type="entry name" value="ABC_transporter-like_ATP-bd"/>
</dbReference>
<keyword evidence="1" id="KW-0813">Transport</keyword>
<comment type="caution">
    <text evidence="3">The sequence shown here is derived from an EMBL/GenBank/DDBJ whole genome shotgun (WGS) entry which is preliminary data.</text>
</comment>
<dbReference type="Gene3D" id="3.40.50.300">
    <property type="entry name" value="P-loop containing nucleotide triphosphate hydrolases"/>
    <property type="match status" value="1"/>
</dbReference>
<sequence length="132" mass="14373">WPVHVGFKDLEYTVSVPKADVGIATVATTFYKIASPLINLFTCNFGDRVELKILHKMSGAFEAGKSTLVLGPPGCGVTTLFKVLSGRAKVGGRCKLTGDIYYSGFRPEELHVPKLAMYVDQVDQHTAVLTVR</sequence>
<keyword evidence="4" id="KW-1185">Reference proteome</keyword>
<dbReference type="InParanoid" id="A0A2R5FG39"/>
<accession>A0A2R5FG39</accession>
<feature type="non-terminal residue" evidence="3">
    <location>
        <position position="132"/>
    </location>
</feature>
<dbReference type="Proteomes" id="UP000241890">
    <property type="component" value="Unassembled WGS sequence"/>
</dbReference>
<protein>
    <submittedName>
        <fullName evidence="3">ABC transporter G family member 50</fullName>
    </submittedName>
</protein>
<evidence type="ECO:0000256" key="1">
    <source>
        <dbReference type="ARBA" id="ARBA00022448"/>
    </source>
</evidence>
<dbReference type="AlphaFoldDB" id="A0A2R5FG39"/>
<dbReference type="SUPFAM" id="SSF52540">
    <property type="entry name" value="P-loop containing nucleoside triphosphate hydrolases"/>
    <property type="match status" value="1"/>
</dbReference>
<feature type="non-terminal residue" evidence="3">
    <location>
        <position position="1"/>
    </location>
</feature>
<dbReference type="Pfam" id="PF00005">
    <property type="entry name" value="ABC_tran"/>
    <property type="match status" value="1"/>
</dbReference>
<dbReference type="GO" id="GO:0016887">
    <property type="term" value="F:ATP hydrolysis activity"/>
    <property type="evidence" value="ECO:0007669"/>
    <property type="project" value="InterPro"/>
</dbReference>